<reference evidence="9 10" key="1">
    <citation type="submission" date="2019-02" db="EMBL/GenBank/DDBJ databases">
        <title>Paracoccus subflavus sp. nov., isolated from marine sediment of the Pacific Ocean.</title>
        <authorList>
            <person name="Zhang G."/>
        </authorList>
    </citation>
    <scope>NUCLEOTIDE SEQUENCE [LARGE SCALE GENOMIC DNA]</scope>
    <source>
        <strain evidence="9 10">GY0581</strain>
    </source>
</reference>
<dbReference type="PANTHER" id="PTHR43297:SF2">
    <property type="entry name" value="DIPEPTIDE TRANSPORT ATP-BINDING PROTEIN DPPD"/>
    <property type="match status" value="1"/>
</dbReference>
<proteinExistence type="inferred from homology"/>
<evidence type="ECO:0000256" key="7">
    <source>
        <dbReference type="ARBA" id="ARBA00023136"/>
    </source>
</evidence>
<comment type="caution">
    <text evidence="9">The sequence shown here is derived from an EMBL/GenBank/DDBJ whole genome shotgun (WGS) entry which is preliminary data.</text>
</comment>
<evidence type="ECO:0000313" key="9">
    <source>
        <dbReference type="EMBL" id="TBN39533.1"/>
    </source>
</evidence>
<keyword evidence="7" id="KW-0472">Membrane</keyword>
<dbReference type="GO" id="GO:0016020">
    <property type="term" value="C:membrane"/>
    <property type="evidence" value="ECO:0007669"/>
    <property type="project" value="UniProtKB-SubCell"/>
</dbReference>
<dbReference type="InterPro" id="IPR027417">
    <property type="entry name" value="P-loop_NTPase"/>
</dbReference>
<keyword evidence="3" id="KW-0813">Transport</keyword>
<comment type="similarity">
    <text evidence="2">Belongs to the ABC transporter superfamily.</text>
</comment>
<dbReference type="CDD" id="cd03257">
    <property type="entry name" value="ABC_NikE_OppD_transporters"/>
    <property type="match status" value="1"/>
</dbReference>
<protein>
    <submittedName>
        <fullName evidence="9">ATP-binding cassette domain-containing protein</fullName>
    </submittedName>
</protein>
<dbReference type="InterPro" id="IPR000914">
    <property type="entry name" value="SBP_5_dom"/>
</dbReference>
<sequence length="439" mass="48513">MSQVDSLTGRVLFSGQDLLQTPDAQMKKIRGGRIGLIPQDPGSALNPMMRVGTQIAEALRLHRGLAGQAARAAARRLLDQVGIPDAANRLNRYPFEFSGGQKQRLMIAIALAGEPDLLIADEPTTALDVTIQAQILDLLAQVQRDTGMAMVLISHDLGVISQTCRRVAVMYAGRVVEVASSAALFRDPAHPYARGLANSHTLIFDNRDPVLADRRIRQALSFAIDRQKLVDTLWLGLAKVPASHNYPEFGQMYVEGRSLPFDPEKAKMLLQEAGYAGQPIIYRSQPAYYTNALEAAQVMIEMWKAVGLNASLQVVETSAQMREEGNSQISNWSNSTRLPDPLGALWVSWGPGGEVQSTDIWSPESREAFNAAGMALEAETDPAKRKALFVTMLDEWEKEVPGTILYQPFEAYAIRRSIQWRPTTFYFMDLRPDNLTFGA</sequence>
<dbReference type="GO" id="GO:0016887">
    <property type="term" value="F:ATP hydrolysis activity"/>
    <property type="evidence" value="ECO:0007669"/>
    <property type="project" value="InterPro"/>
</dbReference>
<name>A0A4V2JC57_9RHOB</name>
<dbReference type="InterPro" id="IPR017871">
    <property type="entry name" value="ABC_transporter-like_CS"/>
</dbReference>
<dbReference type="Proteomes" id="UP000293520">
    <property type="component" value="Unassembled WGS sequence"/>
</dbReference>
<evidence type="ECO:0000256" key="2">
    <source>
        <dbReference type="ARBA" id="ARBA00005417"/>
    </source>
</evidence>
<keyword evidence="5" id="KW-0547">Nucleotide-binding</keyword>
<dbReference type="InterPro" id="IPR050388">
    <property type="entry name" value="ABC_Ni/Peptide_Import"/>
</dbReference>
<evidence type="ECO:0000256" key="5">
    <source>
        <dbReference type="ARBA" id="ARBA00022741"/>
    </source>
</evidence>
<dbReference type="GO" id="GO:0005524">
    <property type="term" value="F:ATP binding"/>
    <property type="evidence" value="ECO:0007669"/>
    <property type="project" value="UniProtKB-KW"/>
</dbReference>
<dbReference type="Pfam" id="PF00005">
    <property type="entry name" value="ABC_tran"/>
    <property type="match status" value="1"/>
</dbReference>
<dbReference type="SUPFAM" id="SSF52540">
    <property type="entry name" value="P-loop containing nucleoside triphosphate hydrolases"/>
    <property type="match status" value="1"/>
</dbReference>
<evidence type="ECO:0000259" key="8">
    <source>
        <dbReference type="PROSITE" id="PS50893"/>
    </source>
</evidence>
<evidence type="ECO:0000256" key="1">
    <source>
        <dbReference type="ARBA" id="ARBA00004370"/>
    </source>
</evidence>
<evidence type="ECO:0000256" key="6">
    <source>
        <dbReference type="ARBA" id="ARBA00022840"/>
    </source>
</evidence>
<evidence type="ECO:0000313" key="10">
    <source>
        <dbReference type="Proteomes" id="UP000293520"/>
    </source>
</evidence>
<dbReference type="Gene3D" id="3.10.105.10">
    <property type="entry name" value="Dipeptide-binding Protein, Domain 3"/>
    <property type="match status" value="1"/>
</dbReference>
<organism evidence="9 10">
    <name type="scientific">Paracoccus subflavus</name>
    <dbReference type="NCBI Taxonomy" id="2528244"/>
    <lineage>
        <taxon>Bacteria</taxon>
        <taxon>Pseudomonadati</taxon>
        <taxon>Pseudomonadota</taxon>
        <taxon>Alphaproteobacteria</taxon>
        <taxon>Rhodobacterales</taxon>
        <taxon>Paracoccaceae</taxon>
        <taxon>Paracoccus</taxon>
    </lineage>
</organism>
<dbReference type="Pfam" id="PF00496">
    <property type="entry name" value="SBP_bac_5"/>
    <property type="match status" value="1"/>
</dbReference>
<dbReference type="AlphaFoldDB" id="A0A4V2JC57"/>
<dbReference type="PROSITE" id="PS50893">
    <property type="entry name" value="ABC_TRANSPORTER_2"/>
    <property type="match status" value="1"/>
</dbReference>
<dbReference type="InterPro" id="IPR003439">
    <property type="entry name" value="ABC_transporter-like_ATP-bd"/>
</dbReference>
<keyword evidence="6 9" id="KW-0067">ATP-binding</keyword>
<keyword evidence="10" id="KW-1185">Reference proteome</keyword>
<dbReference type="PROSITE" id="PS00211">
    <property type="entry name" value="ABC_TRANSPORTER_1"/>
    <property type="match status" value="1"/>
</dbReference>
<evidence type="ECO:0000256" key="3">
    <source>
        <dbReference type="ARBA" id="ARBA00022448"/>
    </source>
</evidence>
<dbReference type="RefSeq" id="WP_130991367.1">
    <property type="nucleotide sequence ID" value="NZ_SISK01000007.1"/>
</dbReference>
<dbReference type="OrthoDB" id="9802264at2"/>
<dbReference type="Gene3D" id="3.40.50.300">
    <property type="entry name" value="P-loop containing nucleotide triphosphate hydrolases"/>
    <property type="match status" value="1"/>
</dbReference>
<dbReference type="EMBL" id="SISK01000007">
    <property type="protein sequence ID" value="TBN39533.1"/>
    <property type="molecule type" value="Genomic_DNA"/>
</dbReference>
<accession>A0A4V2JC57</accession>
<keyword evidence="4" id="KW-1003">Cell membrane</keyword>
<dbReference type="SUPFAM" id="SSF53850">
    <property type="entry name" value="Periplasmic binding protein-like II"/>
    <property type="match status" value="1"/>
</dbReference>
<gene>
    <name evidence="9" type="ORF">EYE42_10990</name>
</gene>
<comment type="subcellular location">
    <subcellularLocation>
        <location evidence="1">Membrane</location>
    </subcellularLocation>
</comment>
<feature type="domain" description="ABC transporter" evidence="8">
    <location>
        <begin position="2"/>
        <end position="197"/>
    </location>
</feature>
<dbReference type="PANTHER" id="PTHR43297">
    <property type="entry name" value="OLIGOPEPTIDE TRANSPORT ATP-BINDING PROTEIN APPD"/>
    <property type="match status" value="1"/>
</dbReference>
<evidence type="ECO:0000256" key="4">
    <source>
        <dbReference type="ARBA" id="ARBA00022475"/>
    </source>
</evidence>